<reference evidence="3" key="1">
    <citation type="submission" date="2024-07" db="EMBL/GenBank/DDBJ databases">
        <title>Two chromosome-level genome assemblies of Korean endemic species Abeliophyllum distichum and Forsythia ovata (Oleaceae).</title>
        <authorList>
            <person name="Jang H."/>
        </authorList>
    </citation>
    <scope>NUCLEOTIDE SEQUENCE [LARGE SCALE GENOMIC DNA]</scope>
</reference>
<keyword evidence="3" id="KW-1185">Reference proteome</keyword>
<dbReference type="AlphaFoldDB" id="A0ABD1TJZ0"/>
<accession>A0ABD1TJZ0</accession>
<organism evidence="2 3">
    <name type="scientific">Abeliophyllum distichum</name>
    <dbReference type="NCBI Taxonomy" id="126358"/>
    <lineage>
        <taxon>Eukaryota</taxon>
        <taxon>Viridiplantae</taxon>
        <taxon>Streptophyta</taxon>
        <taxon>Embryophyta</taxon>
        <taxon>Tracheophyta</taxon>
        <taxon>Spermatophyta</taxon>
        <taxon>Magnoliopsida</taxon>
        <taxon>eudicotyledons</taxon>
        <taxon>Gunneridae</taxon>
        <taxon>Pentapetalae</taxon>
        <taxon>asterids</taxon>
        <taxon>lamiids</taxon>
        <taxon>Lamiales</taxon>
        <taxon>Oleaceae</taxon>
        <taxon>Forsythieae</taxon>
        <taxon>Abeliophyllum</taxon>
    </lineage>
</organism>
<sequence>MMLLSTLVYRRALVRVLWCINRGLYDPLLCTEELWAVYKDAYFKGREVGFGGRSIEGKEVGTIEEDEVETGRRIVEGREDGTIEGGEVGTGRRTVEGREGETVEGGEVGNGGGRVEVRNVGGREVGTVGGRKSENA</sequence>
<name>A0ABD1TJZ0_9LAMI</name>
<proteinExistence type="predicted"/>
<dbReference type="EMBL" id="JBFOLK010000005">
    <property type="protein sequence ID" value="KAL2512918.1"/>
    <property type="molecule type" value="Genomic_DNA"/>
</dbReference>
<gene>
    <name evidence="2" type="ORF">Adt_18518</name>
</gene>
<feature type="region of interest" description="Disordered" evidence="1">
    <location>
        <begin position="76"/>
        <end position="117"/>
    </location>
</feature>
<evidence type="ECO:0000313" key="3">
    <source>
        <dbReference type="Proteomes" id="UP001604336"/>
    </source>
</evidence>
<protein>
    <submittedName>
        <fullName evidence="2">Uncharacterized protein</fullName>
    </submittedName>
</protein>
<evidence type="ECO:0000256" key="1">
    <source>
        <dbReference type="SAM" id="MobiDB-lite"/>
    </source>
</evidence>
<evidence type="ECO:0000313" key="2">
    <source>
        <dbReference type="EMBL" id="KAL2512918.1"/>
    </source>
</evidence>
<dbReference type="Proteomes" id="UP001604336">
    <property type="component" value="Unassembled WGS sequence"/>
</dbReference>
<comment type="caution">
    <text evidence="2">The sequence shown here is derived from an EMBL/GenBank/DDBJ whole genome shotgun (WGS) entry which is preliminary data.</text>
</comment>